<comment type="caution">
    <text evidence="1">The sequence shown here is derived from an EMBL/GenBank/DDBJ whole genome shotgun (WGS) entry which is preliminary data.</text>
</comment>
<dbReference type="AlphaFoldDB" id="A0A8X6P028"/>
<dbReference type="OrthoDB" id="6436012at2759"/>
<organism evidence="1 2">
    <name type="scientific">Nephila pilipes</name>
    <name type="common">Giant wood spider</name>
    <name type="synonym">Nephila maculata</name>
    <dbReference type="NCBI Taxonomy" id="299642"/>
    <lineage>
        <taxon>Eukaryota</taxon>
        <taxon>Metazoa</taxon>
        <taxon>Ecdysozoa</taxon>
        <taxon>Arthropoda</taxon>
        <taxon>Chelicerata</taxon>
        <taxon>Arachnida</taxon>
        <taxon>Araneae</taxon>
        <taxon>Araneomorphae</taxon>
        <taxon>Entelegynae</taxon>
        <taxon>Araneoidea</taxon>
        <taxon>Nephilidae</taxon>
        <taxon>Nephila</taxon>
    </lineage>
</organism>
<dbReference type="EMBL" id="BMAW01014830">
    <property type="protein sequence ID" value="GFT40665.1"/>
    <property type="molecule type" value="Genomic_DNA"/>
</dbReference>
<proteinExistence type="predicted"/>
<protein>
    <submittedName>
        <fullName evidence="1">Uncharacterized protein</fullName>
    </submittedName>
</protein>
<name>A0A8X6P028_NEPPI</name>
<sequence>MKNLNDFSQLESYLRVLETFGVSTDKCASILPPIAEYCFQEEFLKSRNSFFRCSTDAKERLANFMSFFKPEKRINLAVADLGLEDYMRC</sequence>
<evidence type="ECO:0000313" key="2">
    <source>
        <dbReference type="Proteomes" id="UP000887013"/>
    </source>
</evidence>
<accession>A0A8X6P028</accession>
<dbReference type="Proteomes" id="UP000887013">
    <property type="component" value="Unassembled WGS sequence"/>
</dbReference>
<gene>
    <name evidence="1" type="ORF">NPIL_383571</name>
</gene>
<evidence type="ECO:0000313" key="1">
    <source>
        <dbReference type="EMBL" id="GFT40665.1"/>
    </source>
</evidence>
<keyword evidence="2" id="KW-1185">Reference proteome</keyword>
<reference evidence="1" key="1">
    <citation type="submission" date="2020-08" db="EMBL/GenBank/DDBJ databases">
        <title>Multicomponent nature underlies the extraordinary mechanical properties of spider dragline silk.</title>
        <authorList>
            <person name="Kono N."/>
            <person name="Nakamura H."/>
            <person name="Mori M."/>
            <person name="Yoshida Y."/>
            <person name="Ohtoshi R."/>
            <person name="Malay A.D."/>
            <person name="Moran D.A.P."/>
            <person name="Tomita M."/>
            <person name="Numata K."/>
            <person name="Arakawa K."/>
        </authorList>
    </citation>
    <scope>NUCLEOTIDE SEQUENCE</scope>
</reference>